<dbReference type="OMA" id="KHNCLEQ"/>
<dbReference type="GO" id="GO:0000146">
    <property type="term" value="F:microfilament motor activity"/>
    <property type="evidence" value="ECO:0007669"/>
    <property type="project" value="TreeGrafter"/>
</dbReference>
<dbReference type="Gene3D" id="3.40.850.10">
    <property type="entry name" value="Kinesin motor domain"/>
    <property type="match status" value="1"/>
</dbReference>
<gene>
    <name evidence="8" type="ORF">Esi_0421_0020</name>
</gene>
<comment type="similarity">
    <text evidence="6">Belongs to the TRAFAC class myosin-kinesin ATPase superfamily. Myosin family.</text>
</comment>
<keyword evidence="9" id="KW-1185">Reference proteome</keyword>
<dbReference type="EMBL" id="FN649728">
    <property type="protein sequence ID" value="CBN76245.1"/>
    <property type="molecule type" value="Genomic_DNA"/>
</dbReference>
<dbReference type="Gene3D" id="1.20.120.720">
    <property type="entry name" value="Myosin VI head, motor domain, U50 subdomain"/>
    <property type="match status" value="1"/>
</dbReference>
<keyword evidence="2 6" id="KW-0067">ATP-binding</keyword>
<dbReference type="EMBL" id="FN648621">
    <property type="protein sequence ID" value="CBN76245.1"/>
    <property type="molecule type" value="Genomic_DNA"/>
</dbReference>
<dbReference type="Pfam" id="PF00063">
    <property type="entry name" value="Myosin_head"/>
    <property type="match status" value="1"/>
</dbReference>
<keyword evidence="3 6" id="KW-0518">Myosin</keyword>
<keyword evidence="5 6" id="KW-0009">Actin-binding</keyword>
<organism evidence="8 9">
    <name type="scientific">Ectocarpus siliculosus</name>
    <name type="common">Brown alga</name>
    <name type="synonym">Conferva siliculosa</name>
    <dbReference type="NCBI Taxonomy" id="2880"/>
    <lineage>
        <taxon>Eukaryota</taxon>
        <taxon>Sar</taxon>
        <taxon>Stramenopiles</taxon>
        <taxon>Ochrophyta</taxon>
        <taxon>PX clade</taxon>
        <taxon>Phaeophyceae</taxon>
        <taxon>Ectocarpales</taxon>
        <taxon>Ectocarpaceae</taxon>
        <taxon>Ectocarpus</taxon>
    </lineage>
</organism>
<dbReference type="FunFam" id="1.10.10.820:FF:000001">
    <property type="entry name" value="Myosin heavy chain"/>
    <property type="match status" value="1"/>
</dbReference>
<evidence type="ECO:0000313" key="9">
    <source>
        <dbReference type="Proteomes" id="UP000002630"/>
    </source>
</evidence>
<dbReference type="Proteomes" id="UP000002630">
    <property type="component" value="Linkage Group LG03"/>
</dbReference>
<dbReference type="PANTHER" id="PTHR13140">
    <property type="entry name" value="MYOSIN"/>
    <property type="match status" value="1"/>
</dbReference>
<dbReference type="PROSITE" id="PS51456">
    <property type="entry name" value="MYOSIN_MOTOR"/>
    <property type="match status" value="1"/>
</dbReference>
<dbReference type="eggNOG" id="KOG0160">
    <property type="taxonomic scope" value="Eukaryota"/>
</dbReference>
<proteinExistence type="inferred from homology"/>
<reference evidence="8 9" key="1">
    <citation type="journal article" date="2010" name="Nature">
        <title>The Ectocarpus genome and the independent evolution of multicellularity in brown algae.</title>
        <authorList>
            <person name="Cock J.M."/>
            <person name="Sterck L."/>
            <person name="Rouze P."/>
            <person name="Scornet D."/>
            <person name="Allen A.E."/>
            <person name="Amoutzias G."/>
            <person name="Anthouard V."/>
            <person name="Artiguenave F."/>
            <person name="Aury J.M."/>
            <person name="Badger J.H."/>
            <person name="Beszteri B."/>
            <person name="Billiau K."/>
            <person name="Bonnet E."/>
            <person name="Bothwell J.H."/>
            <person name="Bowler C."/>
            <person name="Boyen C."/>
            <person name="Brownlee C."/>
            <person name="Carrano C.J."/>
            <person name="Charrier B."/>
            <person name="Cho G.Y."/>
            <person name="Coelho S.M."/>
            <person name="Collen J."/>
            <person name="Corre E."/>
            <person name="Da Silva C."/>
            <person name="Delage L."/>
            <person name="Delaroque N."/>
            <person name="Dittami S.M."/>
            <person name="Doulbeau S."/>
            <person name="Elias M."/>
            <person name="Farnham G."/>
            <person name="Gachon C.M."/>
            <person name="Gschloessl B."/>
            <person name="Heesch S."/>
            <person name="Jabbari K."/>
            <person name="Jubin C."/>
            <person name="Kawai H."/>
            <person name="Kimura K."/>
            <person name="Kloareg B."/>
            <person name="Kupper F.C."/>
            <person name="Lang D."/>
            <person name="Le Bail A."/>
            <person name="Leblanc C."/>
            <person name="Lerouge P."/>
            <person name="Lohr M."/>
            <person name="Lopez P.J."/>
            <person name="Martens C."/>
            <person name="Maumus F."/>
            <person name="Michel G."/>
            <person name="Miranda-Saavedra D."/>
            <person name="Morales J."/>
            <person name="Moreau H."/>
            <person name="Motomura T."/>
            <person name="Nagasato C."/>
            <person name="Napoli C.A."/>
            <person name="Nelson D.R."/>
            <person name="Nyvall-Collen P."/>
            <person name="Peters A.F."/>
            <person name="Pommier C."/>
            <person name="Potin P."/>
            <person name="Poulain J."/>
            <person name="Quesneville H."/>
            <person name="Read B."/>
            <person name="Rensing S.A."/>
            <person name="Ritter A."/>
            <person name="Rousvoal S."/>
            <person name="Samanta M."/>
            <person name="Samson G."/>
            <person name="Schroeder D.C."/>
            <person name="Segurens B."/>
            <person name="Strittmatter M."/>
            <person name="Tonon T."/>
            <person name="Tregear J.W."/>
            <person name="Valentin K."/>
            <person name="von Dassow P."/>
            <person name="Yamagishi T."/>
            <person name="Van de Peer Y."/>
            <person name="Wincker P."/>
        </authorList>
    </citation>
    <scope>NUCLEOTIDE SEQUENCE [LARGE SCALE GENOMIC DNA]</scope>
    <source>
        <strain evidence="9">Ec32 / CCAP1310/4</strain>
    </source>
</reference>
<comment type="caution">
    <text evidence="6">Lacks conserved residue(s) required for the propagation of feature annotation.</text>
</comment>
<evidence type="ECO:0000256" key="5">
    <source>
        <dbReference type="ARBA" id="ARBA00023203"/>
    </source>
</evidence>
<dbReference type="InterPro" id="IPR027417">
    <property type="entry name" value="P-loop_NTPase"/>
</dbReference>
<dbReference type="InterPro" id="IPR036961">
    <property type="entry name" value="Kinesin_motor_dom_sf"/>
</dbReference>
<evidence type="ECO:0000313" key="8">
    <source>
        <dbReference type="EMBL" id="CBN76245.1"/>
    </source>
</evidence>
<dbReference type="SUPFAM" id="SSF52540">
    <property type="entry name" value="P-loop containing nucleoside triphosphate hydrolases"/>
    <property type="match status" value="1"/>
</dbReference>
<evidence type="ECO:0000256" key="6">
    <source>
        <dbReference type="PROSITE-ProRule" id="PRU00782"/>
    </source>
</evidence>
<evidence type="ECO:0000259" key="7">
    <source>
        <dbReference type="PROSITE" id="PS51456"/>
    </source>
</evidence>
<feature type="binding site" evidence="6">
    <location>
        <begin position="159"/>
        <end position="166"/>
    </location>
    <ligand>
        <name>ATP</name>
        <dbReference type="ChEBI" id="CHEBI:30616"/>
    </ligand>
</feature>
<evidence type="ECO:0000256" key="2">
    <source>
        <dbReference type="ARBA" id="ARBA00022840"/>
    </source>
</evidence>
<keyword evidence="4 6" id="KW-0505">Motor protein</keyword>
<dbReference type="GO" id="GO:0005737">
    <property type="term" value="C:cytoplasm"/>
    <property type="evidence" value="ECO:0007669"/>
    <property type="project" value="TreeGrafter"/>
</dbReference>
<dbReference type="AlphaFoldDB" id="D8LN04"/>
<evidence type="ECO:0000256" key="4">
    <source>
        <dbReference type="ARBA" id="ARBA00023175"/>
    </source>
</evidence>
<protein>
    <recommendedName>
        <fullName evidence="7">Myosin motor domain-containing protein</fullName>
    </recommendedName>
</protein>
<evidence type="ECO:0000256" key="3">
    <source>
        <dbReference type="ARBA" id="ARBA00023123"/>
    </source>
</evidence>
<dbReference type="Gene3D" id="1.20.58.530">
    <property type="match status" value="1"/>
</dbReference>
<dbReference type="GO" id="GO:0007015">
    <property type="term" value="P:actin filament organization"/>
    <property type="evidence" value="ECO:0007669"/>
    <property type="project" value="TreeGrafter"/>
</dbReference>
<dbReference type="CDD" id="cd00124">
    <property type="entry name" value="MYSc"/>
    <property type="match status" value="1"/>
</dbReference>
<name>D8LN04_ECTSI</name>
<sequence>MSLESGQLVFVKDEVEGWLPATVGATNGQGEDMSLELVHEDGRTETVSKVSDEWLQRGDPSCLKGVEDMVKMDILTVGSVLHNLRTRYANQDIYTSVGSILAAINPYVLIPSLYDENCMNLYANMATDAGAPPHPYELMELAYRGLITDHRSQSVLISGESGAGKTETTKYLLSYLSHRSSTMEKERREAVPSVEQRRNSIGGRFSVEDSVVMSNPVMEAFANAKTTRNHNSSRFGKYIQVTLHASGVVTGGRVTTYLLEKTRVARQLAGERSYHVFYQLCQGADDDLRARLGLKEAAEFRSLTGGGCVEIDSMDDAEGFSETARCMESIGIGSEAKEGVFRVVAAVLHLLNVEFDMVDIPGQDVGSKVSERGEDSSLSWASKLLGVKPDQLEEALVARFINPGGFGSSDFVVVPSSPLVAASARDAVAKALYSSLFDWLVEKINLTLTAAMNSKTAANTSNRFIGLLDIFGFEAFGTNSLEQLLINYANERLQQQFNAFVFKLEEEEFAKQGLSKVYVEHCRVEFADNDDVLRLLEGKPQGILSLLKEESTLKTGTGLKLGKRYRQAFKGNDRFALPRARGGSRAGTEATFGIVHFAGEVIYDATEFVEKNKDEVPTALHDLVLSSNDREDTSWSS</sequence>
<dbReference type="SMART" id="SM00242">
    <property type="entry name" value="MYSc"/>
    <property type="match status" value="1"/>
</dbReference>
<dbReference type="GO" id="GO:0016459">
    <property type="term" value="C:myosin complex"/>
    <property type="evidence" value="ECO:0007669"/>
    <property type="project" value="UniProtKB-KW"/>
</dbReference>
<keyword evidence="1 6" id="KW-0547">Nucleotide-binding</keyword>
<dbReference type="PANTHER" id="PTHR13140:SF706">
    <property type="entry name" value="DILUTE CLASS UNCONVENTIONAL MYOSIN, ISOFORM C"/>
    <property type="match status" value="1"/>
</dbReference>
<dbReference type="OrthoDB" id="6108017at2759"/>
<feature type="domain" description="Myosin motor" evidence="7">
    <location>
        <begin position="64"/>
        <end position="637"/>
    </location>
</feature>
<dbReference type="GO" id="GO:0016020">
    <property type="term" value="C:membrane"/>
    <property type="evidence" value="ECO:0007669"/>
    <property type="project" value="TreeGrafter"/>
</dbReference>
<dbReference type="STRING" id="2880.D8LN04"/>
<evidence type="ECO:0000256" key="1">
    <source>
        <dbReference type="ARBA" id="ARBA00022741"/>
    </source>
</evidence>
<dbReference type="GO" id="GO:0051015">
    <property type="term" value="F:actin filament binding"/>
    <property type="evidence" value="ECO:0007669"/>
    <property type="project" value="TreeGrafter"/>
</dbReference>
<dbReference type="GO" id="GO:0005524">
    <property type="term" value="F:ATP binding"/>
    <property type="evidence" value="ECO:0007669"/>
    <property type="project" value="UniProtKB-UniRule"/>
</dbReference>
<dbReference type="InterPro" id="IPR001609">
    <property type="entry name" value="Myosin_head_motor_dom-like"/>
</dbReference>
<dbReference type="Gene3D" id="1.10.10.820">
    <property type="match status" value="1"/>
</dbReference>
<dbReference type="PRINTS" id="PR00193">
    <property type="entry name" value="MYOSINHEAVY"/>
</dbReference>
<dbReference type="InParanoid" id="D8LN04"/>
<accession>D8LN04</accession>